<feature type="domain" description="Pyrroline-5-carboxylate reductase catalytic N-terminal" evidence="14">
    <location>
        <begin position="7"/>
        <end position="103"/>
    </location>
</feature>
<dbReference type="EMBL" id="JN187430">
    <property type="protein sequence ID" value="AET80386.2"/>
    <property type="molecule type" value="mRNA"/>
</dbReference>
<dbReference type="EC" id="1.5.1.2" evidence="4"/>
<keyword evidence="10" id="KW-0560">Oxidoreductase</keyword>
<evidence type="ECO:0000256" key="13">
    <source>
        <dbReference type="PIRSR" id="PIRSR000193-1"/>
    </source>
</evidence>
<dbReference type="PIRSF" id="PIRSF000193">
    <property type="entry name" value="Pyrrol-5-carb_rd"/>
    <property type="match status" value="1"/>
</dbReference>
<dbReference type="SUPFAM" id="SSF48179">
    <property type="entry name" value="6-phosphogluconate dehydrogenase C-terminal domain-like"/>
    <property type="match status" value="1"/>
</dbReference>
<evidence type="ECO:0000256" key="11">
    <source>
        <dbReference type="ARBA" id="ARBA00050547"/>
    </source>
</evidence>
<evidence type="ECO:0000256" key="4">
    <source>
        <dbReference type="ARBA" id="ARBA00012855"/>
    </source>
</evidence>
<name>G9FQ76_LEPDE</name>
<evidence type="ECO:0000256" key="5">
    <source>
        <dbReference type="ARBA" id="ARBA00021413"/>
    </source>
</evidence>
<dbReference type="GO" id="GO:0055129">
    <property type="term" value="P:L-proline biosynthetic process"/>
    <property type="evidence" value="ECO:0007669"/>
    <property type="project" value="UniProtKB-UniPathway"/>
</dbReference>
<comment type="similarity">
    <text evidence="3">Belongs to the pyrroline-5-carboxylate reductase family.</text>
</comment>
<dbReference type="Pfam" id="PF03807">
    <property type="entry name" value="F420_oxidored"/>
    <property type="match status" value="1"/>
</dbReference>
<reference evidence="16" key="1">
    <citation type="submission" date="2011-06" db="EMBL/GenBank/DDBJ databases">
        <title>Molecular cloning and characterization of five putative proline metabolism-related genes from Leptinotarsa decemlineata (Say).</title>
        <authorList>
            <person name="Wan P."/>
            <person name="Lu D."/>
            <person name="Guo W."/>
        </authorList>
    </citation>
    <scope>NUCLEOTIDE SEQUENCE</scope>
</reference>
<evidence type="ECO:0000256" key="10">
    <source>
        <dbReference type="ARBA" id="ARBA00023002"/>
    </source>
</evidence>
<evidence type="ECO:0000256" key="7">
    <source>
        <dbReference type="ARBA" id="ARBA00022605"/>
    </source>
</evidence>
<dbReference type="SUPFAM" id="SSF51735">
    <property type="entry name" value="NAD(P)-binding Rossmann-fold domains"/>
    <property type="match status" value="1"/>
</dbReference>
<evidence type="ECO:0000256" key="6">
    <source>
        <dbReference type="ARBA" id="ARBA00022490"/>
    </source>
</evidence>
<protein>
    <recommendedName>
        <fullName evidence="5">Pyrroline-5-carboxylate reductase</fullName>
        <ecNumber evidence="4">1.5.1.2</ecNumber>
    </recommendedName>
</protein>
<dbReference type="GO" id="GO:0005737">
    <property type="term" value="C:cytoplasm"/>
    <property type="evidence" value="ECO:0007669"/>
    <property type="project" value="UniProtKB-SubCell"/>
</dbReference>
<accession>G9FQ76</accession>
<evidence type="ECO:0000259" key="14">
    <source>
        <dbReference type="Pfam" id="PF03807"/>
    </source>
</evidence>
<organism evidence="16">
    <name type="scientific">Leptinotarsa decemlineata</name>
    <name type="common">Colorado potato beetle</name>
    <name type="synonym">Doryphora decemlineata</name>
    <dbReference type="NCBI Taxonomy" id="7539"/>
    <lineage>
        <taxon>Eukaryota</taxon>
        <taxon>Metazoa</taxon>
        <taxon>Ecdysozoa</taxon>
        <taxon>Arthropoda</taxon>
        <taxon>Hexapoda</taxon>
        <taxon>Insecta</taxon>
        <taxon>Pterygota</taxon>
        <taxon>Neoptera</taxon>
        <taxon>Endopterygota</taxon>
        <taxon>Coleoptera</taxon>
        <taxon>Polyphaga</taxon>
        <taxon>Cucujiformia</taxon>
        <taxon>Chrysomeloidea</taxon>
        <taxon>Chrysomelidae</taxon>
        <taxon>Chrysomelinae</taxon>
        <taxon>Doryphorini</taxon>
        <taxon>Leptinotarsa</taxon>
    </lineage>
</organism>
<evidence type="ECO:0000256" key="3">
    <source>
        <dbReference type="ARBA" id="ARBA00005525"/>
    </source>
</evidence>
<reference evidence="16" key="2">
    <citation type="submission" date="2014-05" db="EMBL/GenBank/DDBJ databases">
        <authorList>
            <person name="Wan P.-J."/>
        </authorList>
    </citation>
    <scope>NUCLEOTIDE SEQUENCE</scope>
</reference>
<evidence type="ECO:0000256" key="12">
    <source>
        <dbReference type="ARBA" id="ARBA00052690"/>
    </source>
</evidence>
<dbReference type="InterPro" id="IPR036291">
    <property type="entry name" value="NAD(P)-bd_dom_sf"/>
</dbReference>
<comment type="pathway">
    <text evidence="2">Amino-acid biosynthesis; L-proline biosynthesis; L-proline from L-glutamate 5-semialdehyde: step 1/1.</text>
</comment>
<dbReference type="PANTHER" id="PTHR11645:SF62">
    <property type="entry name" value="PYRROLINE-5-CARBOXYLATE REDUCTASE"/>
    <property type="match status" value="1"/>
</dbReference>
<dbReference type="GO" id="GO:0004735">
    <property type="term" value="F:pyrroline-5-carboxylate reductase activity"/>
    <property type="evidence" value="ECO:0007669"/>
    <property type="project" value="UniProtKB-EC"/>
</dbReference>
<dbReference type="HAMAP" id="MF_01925">
    <property type="entry name" value="P5C_reductase"/>
    <property type="match status" value="1"/>
</dbReference>
<dbReference type="InterPro" id="IPR008927">
    <property type="entry name" value="6-PGluconate_DH-like_C_sf"/>
</dbReference>
<dbReference type="AlphaFoldDB" id="G9FQ76"/>
<feature type="domain" description="Pyrroline-5-carboxylate reductase dimerisation" evidence="15">
    <location>
        <begin position="167"/>
        <end position="270"/>
    </location>
</feature>
<dbReference type="UniPathway" id="UPA00098">
    <property type="reaction ID" value="UER00361"/>
</dbReference>
<dbReference type="FunFam" id="3.40.50.720:FF:000190">
    <property type="entry name" value="Pyrroline-5-carboxylate reductase"/>
    <property type="match status" value="1"/>
</dbReference>
<proteinExistence type="evidence at transcript level"/>
<evidence type="ECO:0000256" key="9">
    <source>
        <dbReference type="ARBA" id="ARBA00022857"/>
    </source>
</evidence>
<gene>
    <name evidence="16" type="primary">P5CR</name>
</gene>
<dbReference type="FunFam" id="1.10.3730.10:FF:000001">
    <property type="entry name" value="Pyrroline-5-carboxylate reductase"/>
    <property type="match status" value="1"/>
</dbReference>
<keyword evidence="7" id="KW-0028">Amino-acid biosynthesis</keyword>
<keyword evidence="9 13" id="KW-0521">NADP</keyword>
<evidence type="ECO:0000259" key="15">
    <source>
        <dbReference type="Pfam" id="PF14748"/>
    </source>
</evidence>
<comment type="catalytic activity">
    <reaction evidence="11">
        <text>L-proline + NAD(+) = (S)-1-pyrroline-5-carboxylate + NADH + 2 H(+)</text>
        <dbReference type="Rhea" id="RHEA:14105"/>
        <dbReference type="ChEBI" id="CHEBI:15378"/>
        <dbReference type="ChEBI" id="CHEBI:17388"/>
        <dbReference type="ChEBI" id="CHEBI:57540"/>
        <dbReference type="ChEBI" id="CHEBI:57945"/>
        <dbReference type="ChEBI" id="CHEBI:60039"/>
        <dbReference type="EC" id="1.5.1.2"/>
    </reaction>
</comment>
<feature type="binding site" evidence="13">
    <location>
        <position position="61"/>
    </location>
    <ligand>
        <name>NADPH</name>
        <dbReference type="ChEBI" id="CHEBI:57783"/>
    </ligand>
</feature>
<dbReference type="Pfam" id="PF14748">
    <property type="entry name" value="P5CR_dimer"/>
    <property type="match status" value="1"/>
</dbReference>
<comment type="subcellular location">
    <subcellularLocation>
        <location evidence="1">Cytoplasm</location>
    </subcellularLocation>
</comment>
<comment type="catalytic activity">
    <reaction evidence="12">
        <text>L-proline + NADP(+) = (S)-1-pyrroline-5-carboxylate + NADPH + 2 H(+)</text>
        <dbReference type="Rhea" id="RHEA:14109"/>
        <dbReference type="ChEBI" id="CHEBI:15378"/>
        <dbReference type="ChEBI" id="CHEBI:17388"/>
        <dbReference type="ChEBI" id="CHEBI:57783"/>
        <dbReference type="ChEBI" id="CHEBI:58349"/>
        <dbReference type="ChEBI" id="CHEBI:60039"/>
        <dbReference type="EC" id="1.5.1.2"/>
    </reaction>
</comment>
<dbReference type="NCBIfam" id="TIGR00112">
    <property type="entry name" value="proC"/>
    <property type="match status" value="1"/>
</dbReference>
<evidence type="ECO:0000313" key="16">
    <source>
        <dbReference type="EMBL" id="AET80386.2"/>
    </source>
</evidence>
<dbReference type="OrthoDB" id="10263291at2759"/>
<evidence type="ECO:0000256" key="1">
    <source>
        <dbReference type="ARBA" id="ARBA00004496"/>
    </source>
</evidence>
<dbReference type="Gene3D" id="1.10.3730.10">
    <property type="entry name" value="ProC C-terminal domain-like"/>
    <property type="match status" value="1"/>
</dbReference>
<feature type="binding site" evidence="13">
    <location>
        <begin position="11"/>
        <end position="16"/>
    </location>
    <ligand>
        <name>NADP(+)</name>
        <dbReference type="ChEBI" id="CHEBI:58349"/>
    </ligand>
</feature>
<evidence type="ECO:0000256" key="8">
    <source>
        <dbReference type="ARBA" id="ARBA00022650"/>
    </source>
</evidence>
<dbReference type="Gene3D" id="3.40.50.720">
    <property type="entry name" value="NAD(P)-binding Rossmann-like Domain"/>
    <property type="match status" value="1"/>
</dbReference>
<dbReference type="InterPro" id="IPR000304">
    <property type="entry name" value="Pyrroline-COOH_reductase"/>
</dbReference>
<sequence length="284" mass="29688">MAGKLLKIGFIGGGKMAQAMAKGFISAGLTKAESIISSCHPSDIASAKAFKDLGAESVFENLPVVEKSDVVIVSVKPSVVPIALDEIKRSNIKTDKLFLSIAMGVSTRQLEKMLPSDSRVVRAMPNTAALIRNAASVFVTGKNATEADVEITKNLLDSVGTCEEVPEGLLDPVTALSGSGPAYVFILIEALADGGVKMGLPRDLAYRLASQTVLGAGQMVRDSGMHPAVLKDNVTSPSGTTAAGLHFLEKSGFRAALIGAVEAATVKSLEVSQETETLIEKSFR</sequence>
<dbReference type="InterPro" id="IPR028939">
    <property type="entry name" value="P5C_Rdtase_cat_N"/>
</dbReference>
<dbReference type="PANTHER" id="PTHR11645">
    <property type="entry name" value="PYRROLINE-5-CARBOXYLATE REDUCTASE"/>
    <property type="match status" value="1"/>
</dbReference>
<evidence type="ECO:0000256" key="2">
    <source>
        <dbReference type="ARBA" id="ARBA00005205"/>
    </source>
</evidence>
<dbReference type="InterPro" id="IPR029036">
    <property type="entry name" value="P5CR_dimer"/>
</dbReference>
<keyword evidence="8" id="KW-0641">Proline biosynthesis</keyword>
<keyword evidence="6" id="KW-0963">Cytoplasm</keyword>